<keyword evidence="7 10" id="KW-1133">Transmembrane helix</keyword>
<feature type="transmembrane region" description="Helical" evidence="10">
    <location>
        <begin position="16"/>
        <end position="34"/>
    </location>
</feature>
<feature type="transmembrane region" description="Helical" evidence="10">
    <location>
        <begin position="321"/>
        <end position="344"/>
    </location>
</feature>
<name>A0A173REZ9_9FIRM</name>
<feature type="transmembrane region" description="Helical" evidence="10">
    <location>
        <begin position="426"/>
        <end position="444"/>
    </location>
</feature>
<organism evidence="11 16">
    <name type="scientific">Anaerobutyricum hallii</name>
    <dbReference type="NCBI Taxonomy" id="39488"/>
    <lineage>
        <taxon>Bacteria</taxon>
        <taxon>Bacillati</taxon>
        <taxon>Bacillota</taxon>
        <taxon>Clostridia</taxon>
        <taxon>Lachnospirales</taxon>
        <taxon>Lachnospiraceae</taxon>
        <taxon>Anaerobutyricum</taxon>
    </lineage>
</organism>
<comment type="subcellular location">
    <subcellularLocation>
        <location evidence="1">Cell membrane</location>
        <topology evidence="1">Multi-pass membrane protein</topology>
    </subcellularLocation>
</comment>
<evidence type="ECO:0000256" key="4">
    <source>
        <dbReference type="ARBA" id="ARBA00022448"/>
    </source>
</evidence>
<dbReference type="PANTHER" id="PTHR43823">
    <property type="entry name" value="SPORULATION PROTEIN YKVU"/>
    <property type="match status" value="1"/>
</dbReference>
<dbReference type="EMBL" id="QSID01000001">
    <property type="protein sequence ID" value="RHC68122.1"/>
    <property type="molecule type" value="Genomic_DNA"/>
</dbReference>
<feature type="transmembrane region" description="Helical" evidence="10">
    <location>
        <begin position="273"/>
        <end position="296"/>
    </location>
</feature>
<reference evidence="11 16" key="1">
    <citation type="submission" date="2015-09" db="EMBL/GenBank/DDBJ databases">
        <authorList>
            <consortium name="Pathogen Informatics"/>
        </authorList>
    </citation>
    <scope>NUCLEOTIDE SEQUENCE [LARGE SCALE GENOMIC DNA]</scope>
    <source>
        <strain evidence="11 16">2789STDY5834966</strain>
    </source>
</reference>
<feature type="transmembrane region" description="Helical" evidence="10">
    <location>
        <begin position="167"/>
        <end position="191"/>
    </location>
</feature>
<gene>
    <name evidence="11" type="primary">mepA_1</name>
    <name evidence="15" type="ORF">DW068_14705</name>
    <name evidence="14" type="ORF">DW833_01000</name>
    <name evidence="13" type="ORF">DW972_07975</name>
    <name evidence="12" type="ORF">DXD91_13335</name>
    <name evidence="11" type="ORF">ERS852578_00078</name>
</gene>
<dbReference type="RefSeq" id="WP_022170683.1">
    <property type="nucleotide sequence ID" value="NZ_CABJFJ010000001.1"/>
</dbReference>
<comment type="similarity">
    <text evidence="2">Belongs to the multi antimicrobial extrusion (MATE) (TC 2.A.66.1) family. MepA subfamily.</text>
</comment>
<evidence type="ECO:0000256" key="8">
    <source>
        <dbReference type="ARBA" id="ARBA00023136"/>
    </source>
</evidence>
<evidence type="ECO:0000313" key="16">
    <source>
        <dbReference type="Proteomes" id="UP000095390"/>
    </source>
</evidence>
<dbReference type="PANTHER" id="PTHR43823:SF3">
    <property type="entry name" value="MULTIDRUG EXPORT PROTEIN MEPA"/>
    <property type="match status" value="1"/>
</dbReference>
<keyword evidence="8 10" id="KW-0472">Membrane</keyword>
<evidence type="ECO:0000313" key="13">
    <source>
        <dbReference type="EMBL" id="RGZ82694.1"/>
    </source>
</evidence>
<dbReference type="Proteomes" id="UP000286561">
    <property type="component" value="Unassembled WGS sequence"/>
</dbReference>
<evidence type="ECO:0000313" key="11">
    <source>
        <dbReference type="EMBL" id="CUM76387.1"/>
    </source>
</evidence>
<keyword evidence="4" id="KW-0813">Transport</keyword>
<keyword evidence="9" id="KW-0046">Antibiotic resistance</keyword>
<dbReference type="EMBL" id="CYYC01000001">
    <property type="protein sequence ID" value="CUM76387.1"/>
    <property type="molecule type" value="Genomic_DNA"/>
</dbReference>
<evidence type="ECO:0000256" key="3">
    <source>
        <dbReference type="ARBA" id="ARBA00022106"/>
    </source>
</evidence>
<dbReference type="Pfam" id="PF01554">
    <property type="entry name" value="MatE"/>
    <property type="match status" value="2"/>
</dbReference>
<dbReference type="InterPro" id="IPR048279">
    <property type="entry name" value="MdtK-like"/>
</dbReference>
<evidence type="ECO:0000313" key="12">
    <source>
        <dbReference type="EMBL" id="RGI80526.1"/>
    </source>
</evidence>
<evidence type="ECO:0000256" key="9">
    <source>
        <dbReference type="ARBA" id="ARBA00023251"/>
    </source>
</evidence>
<dbReference type="GO" id="GO:0042910">
    <property type="term" value="F:xenobiotic transmembrane transporter activity"/>
    <property type="evidence" value="ECO:0007669"/>
    <property type="project" value="InterPro"/>
</dbReference>
<reference evidence="17 18" key="2">
    <citation type="submission" date="2018-08" db="EMBL/GenBank/DDBJ databases">
        <title>A genome reference for cultivated species of the human gut microbiota.</title>
        <authorList>
            <person name="Zou Y."/>
            <person name="Xue W."/>
            <person name="Luo G."/>
        </authorList>
    </citation>
    <scope>NUCLEOTIDE SEQUENCE [LARGE SCALE GENOMIC DNA]</scope>
    <source>
        <strain evidence="15 18">AF45-14BH</strain>
        <strain evidence="14 19">AM34-3LB</strain>
        <strain evidence="13 20">AM48-23BH</strain>
        <strain evidence="12 17">TM10-1AC</strain>
    </source>
</reference>
<proteinExistence type="inferred from homology"/>
<evidence type="ECO:0000256" key="2">
    <source>
        <dbReference type="ARBA" id="ARBA00008417"/>
    </source>
</evidence>
<dbReference type="CDD" id="cd13143">
    <property type="entry name" value="MATE_MepA_like"/>
    <property type="match status" value="1"/>
</dbReference>
<evidence type="ECO:0000256" key="10">
    <source>
        <dbReference type="SAM" id="Phobius"/>
    </source>
</evidence>
<dbReference type="EMBL" id="QRNJ01000078">
    <property type="protein sequence ID" value="RHK34381.1"/>
    <property type="molecule type" value="Genomic_DNA"/>
</dbReference>
<feature type="transmembrane region" description="Helical" evidence="10">
    <location>
        <begin position="237"/>
        <end position="253"/>
    </location>
</feature>
<dbReference type="GO" id="GO:0005886">
    <property type="term" value="C:plasma membrane"/>
    <property type="evidence" value="ECO:0007669"/>
    <property type="project" value="UniProtKB-SubCell"/>
</dbReference>
<feature type="transmembrane region" description="Helical" evidence="10">
    <location>
        <begin position="54"/>
        <end position="75"/>
    </location>
</feature>
<sequence length="448" mass="48697">MKNDNELLAAMPVRKAFFRLALPAVAAQLINILYNLVDKMFIGHIPGVGKQALAGVGVTAPVILAISAFAALVSMGGAPKASIFMGKGDNEQAEKVMGSCAWMLIVLSVVLTAFMLIFGKMILQLFGASDNTILYATDYMNIYCVGTLFTQLTLGLNAFITAQGKTLISMCNVAVGAVTNIVLDAILINGFGMGVKGAALATVIAQGVSTCFVIHYLIKPTSQLKLRLKNIRFERKLLLPCILLGTSPALMQLTENMVAISFNTSLQKYGGDIAVASMSILTSIMQFVMLLLPGLVQGAQPLLSYNLGAKNISRVKKTFRLLLICCLSGSFLIWLVCMLIPQNVASIFTDDVPLITYTGKSMRIYLAMLLIYGIQVACQYSFVALDQAKKAIFLTIWRKIILLIPLIFILPRILSGSAMEVFLAEPIADTIAICTTAPMFYYYYRKLK</sequence>
<keyword evidence="19" id="KW-1185">Reference proteome</keyword>
<dbReference type="AlphaFoldDB" id="A0A173REZ9"/>
<dbReference type="GO" id="GO:0046677">
    <property type="term" value="P:response to antibiotic"/>
    <property type="evidence" value="ECO:0007669"/>
    <property type="project" value="UniProtKB-KW"/>
</dbReference>
<evidence type="ECO:0000256" key="5">
    <source>
        <dbReference type="ARBA" id="ARBA00022475"/>
    </source>
</evidence>
<dbReference type="InterPro" id="IPR051327">
    <property type="entry name" value="MATE_MepA_subfamily"/>
</dbReference>
<dbReference type="InterPro" id="IPR045070">
    <property type="entry name" value="MATE_MepA-like"/>
</dbReference>
<dbReference type="NCBIfam" id="TIGR00797">
    <property type="entry name" value="matE"/>
    <property type="match status" value="1"/>
</dbReference>
<feature type="transmembrane region" description="Helical" evidence="10">
    <location>
        <begin position="96"/>
        <end position="119"/>
    </location>
</feature>
<keyword evidence="5" id="KW-1003">Cell membrane</keyword>
<evidence type="ECO:0000313" key="14">
    <source>
        <dbReference type="EMBL" id="RHC68122.1"/>
    </source>
</evidence>
<dbReference type="Proteomes" id="UP000095390">
    <property type="component" value="Unassembled WGS sequence"/>
</dbReference>
<dbReference type="Proteomes" id="UP000283497">
    <property type="component" value="Unassembled WGS sequence"/>
</dbReference>
<evidence type="ECO:0000313" key="15">
    <source>
        <dbReference type="EMBL" id="RHK34381.1"/>
    </source>
</evidence>
<dbReference type="Proteomes" id="UP000284621">
    <property type="component" value="Unassembled WGS sequence"/>
</dbReference>
<feature type="transmembrane region" description="Helical" evidence="10">
    <location>
        <begin position="364"/>
        <end position="384"/>
    </location>
</feature>
<dbReference type="GO" id="GO:0015297">
    <property type="term" value="F:antiporter activity"/>
    <property type="evidence" value="ECO:0007669"/>
    <property type="project" value="InterPro"/>
</dbReference>
<dbReference type="PIRSF" id="PIRSF006603">
    <property type="entry name" value="DinF"/>
    <property type="match status" value="1"/>
</dbReference>
<dbReference type="Proteomes" id="UP000262524">
    <property type="component" value="Unassembled WGS sequence"/>
</dbReference>
<dbReference type="OrthoDB" id="9811110at2"/>
<feature type="transmembrane region" description="Helical" evidence="10">
    <location>
        <begin position="139"/>
        <end position="160"/>
    </location>
</feature>
<dbReference type="EMBL" id="QSEP01000042">
    <property type="protein sequence ID" value="RGZ82694.1"/>
    <property type="molecule type" value="Genomic_DNA"/>
</dbReference>
<evidence type="ECO:0000313" key="17">
    <source>
        <dbReference type="Proteomes" id="UP000262524"/>
    </source>
</evidence>
<evidence type="ECO:0000256" key="1">
    <source>
        <dbReference type="ARBA" id="ARBA00004651"/>
    </source>
</evidence>
<evidence type="ECO:0000256" key="7">
    <source>
        <dbReference type="ARBA" id="ARBA00022989"/>
    </source>
</evidence>
<dbReference type="EMBL" id="QSOE01000125">
    <property type="protein sequence ID" value="RGI80526.1"/>
    <property type="molecule type" value="Genomic_DNA"/>
</dbReference>
<feature type="transmembrane region" description="Helical" evidence="10">
    <location>
        <begin position="197"/>
        <end position="217"/>
    </location>
</feature>
<evidence type="ECO:0000256" key="6">
    <source>
        <dbReference type="ARBA" id="ARBA00022692"/>
    </source>
</evidence>
<protein>
    <recommendedName>
        <fullName evidence="3">Multidrug export protein MepA</fullName>
    </recommendedName>
</protein>
<feature type="transmembrane region" description="Helical" evidence="10">
    <location>
        <begin position="396"/>
        <end position="414"/>
    </location>
</feature>
<evidence type="ECO:0000313" key="20">
    <source>
        <dbReference type="Proteomes" id="UP000286561"/>
    </source>
</evidence>
<evidence type="ECO:0000313" key="19">
    <source>
        <dbReference type="Proteomes" id="UP000284621"/>
    </source>
</evidence>
<dbReference type="InterPro" id="IPR002528">
    <property type="entry name" value="MATE_fam"/>
</dbReference>
<evidence type="ECO:0000313" key="18">
    <source>
        <dbReference type="Proteomes" id="UP000283497"/>
    </source>
</evidence>
<accession>A0A173REZ9</accession>
<keyword evidence="6 10" id="KW-0812">Transmembrane</keyword>